<evidence type="ECO:0008006" key="3">
    <source>
        <dbReference type="Google" id="ProtNLM"/>
    </source>
</evidence>
<evidence type="ECO:0000313" key="1">
    <source>
        <dbReference type="EMBL" id="KAA6390411.1"/>
    </source>
</evidence>
<organism evidence="1 2">
    <name type="scientific">Streblomastix strix</name>
    <dbReference type="NCBI Taxonomy" id="222440"/>
    <lineage>
        <taxon>Eukaryota</taxon>
        <taxon>Metamonada</taxon>
        <taxon>Preaxostyla</taxon>
        <taxon>Oxymonadida</taxon>
        <taxon>Streblomastigidae</taxon>
        <taxon>Streblomastix</taxon>
    </lineage>
</organism>
<sequence>MRGFVNLIEEGHDLEKIAAIDQITDLLKTDVYSKEDLIFYTNFVEDLRQIYLNTENAALKKKVEDLAVLTGTIQHIQLTVEGESLMNQFRAIIIRNTRVIKIPNGARSIQSHGMVVPFKPDVTVADGIVRCEMKFIGKGNTHRFGAVANVTAKMNDLYYVPGSDKGIYFNIQIKKLTVLGLKISEIICRKIWIEGNDKFGEEDIVGMEVNMGTIPRTLHFFVNGVQQKHFFTEVPEKINFCGYLNSDKSEFYVTLLEKSEIPRVQAGRMNDFTHPW</sequence>
<evidence type="ECO:0000313" key="2">
    <source>
        <dbReference type="Proteomes" id="UP000324800"/>
    </source>
</evidence>
<dbReference type="OrthoDB" id="49113at2759"/>
<accession>A0A5J4W637</accession>
<gene>
    <name evidence="1" type="ORF">EZS28_014063</name>
</gene>
<name>A0A5J4W637_9EUKA</name>
<dbReference type="Proteomes" id="UP000324800">
    <property type="component" value="Unassembled WGS sequence"/>
</dbReference>
<dbReference type="EMBL" id="SNRW01003229">
    <property type="protein sequence ID" value="KAA6390411.1"/>
    <property type="molecule type" value="Genomic_DNA"/>
</dbReference>
<dbReference type="AlphaFoldDB" id="A0A5J4W637"/>
<reference evidence="1 2" key="1">
    <citation type="submission" date="2019-03" db="EMBL/GenBank/DDBJ databases">
        <title>Single cell metagenomics reveals metabolic interactions within the superorganism composed of flagellate Streblomastix strix and complex community of Bacteroidetes bacteria on its surface.</title>
        <authorList>
            <person name="Treitli S.C."/>
            <person name="Kolisko M."/>
            <person name="Husnik F."/>
            <person name="Keeling P."/>
            <person name="Hampl V."/>
        </authorList>
    </citation>
    <scope>NUCLEOTIDE SEQUENCE [LARGE SCALE GENOMIC DNA]</scope>
    <source>
        <strain evidence="1">ST1C</strain>
    </source>
</reference>
<comment type="caution">
    <text evidence="1">The sequence shown here is derived from an EMBL/GenBank/DDBJ whole genome shotgun (WGS) entry which is preliminary data.</text>
</comment>
<proteinExistence type="predicted"/>
<protein>
    <recommendedName>
        <fullName evidence="3">SPRY domain-containing protein</fullName>
    </recommendedName>
</protein>